<gene>
    <name evidence="4" type="ORF">LCGC14_3115340</name>
</gene>
<dbReference type="GO" id="GO:0042806">
    <property type="term" value="F:fucose binding"/>
    <property type="evidence" value="ECO:0007669"/>
    <property type="project" value="TreeGrafter"/>
</dbReference>
<evidence type="ECO:0000313" key="4">
    <source>
        <dbReference type="EMBL" id="KKK51400.1"/>
    </source>
</evidence>
<accession>A0A0F8WSX1</accession>
<dbReference type="PANTHER" id="PTHR31690:SF4">
    <property type="entry name" value="FUCOSE MUTAROTASE"/>
    <property type="match status" value="1"/>
</dbReference>
<feature type="non-terminal residue" evidence="4">
    <location>
        <position position="1"/>
    </location>
</feature>
<dbReference type="PANTHER" id="PTHR31690">
    <property type="entry name" value="FUCOSE MUTAROTASE"/>
    <property type="match status" value="1"/>
</dbReference>
<dbReference type="SUPFAM" id="SSF102546">
    <property type="entry name" value="RbsD-like"/>
    <property type="match status" value="1"/>
</dbReference>
<comment type="catalytic activity">
    <reaction evidence="2">
        <text>alpha-L-fucose = beta-L-fucose</text>
        <dbReference type="Rhea" id="RHEA:25580"/>
        <dbReference type="ChEBI" id="CHEBI:42548"/>
        <dbReference type="ChEBI" id="CHEBI:42589"/>
        <dbReference type="EC" id="5.1.3.29"/>
    </reaction>
</comment>
<keyword evidence="1" id="KW-0413">Isomerase</keyword>
<dbReference type="InterPro" id="IPR023750">
    <property type="entry name" value="RbsD-like_sf"/>
</dbReference>
<dbReference type="InterPro" id="IPR007721">
    <property type="entry name" value="RbsD_FucU"/>
</dbReference>
<reference evidence="4" key="1">
    <citation type="journal article" date="2015" name="Nature">
        <title>Complex archaea that bridge the gap between prokaryotes and eukaryotes.</title>
        <authorList>
            <person name="Spang A."/>
            <person name="Saw J.H."/>
            <person name="Jorgensen S.L."/>
            <person name="Zaremba-Niedzwiedzka K."/>
            <person name="Martijn J."/>
            <person name="Lind A.E."/>
            <person name="van Eijk R."/>
            <person name="Schleper C."/>
            <person name="Guy L."/>
            <person name="Ettema T.J."/>
        </authorList>
    </citation>
    <scope>NUCLEOTIDE SEQUENCE</scope>
</reference>
<dbReference type="AlphaFoldDB" id="A0A0F8WSX1"/>
<dbReference type="InterPro" id="IPR050443">
    <property type="entry name" value="RbsD/FucU_mutarotase"/>
</dbReference>
<name>A0A0F8WSX1_9ZZZZ</name>
<dbReference type="Gene3D" id="3.40.1650.10">
    <property type="entry name" value="RbsD-like domain"/>
    <property type="match status" value="1"/>
</dbReference>
<evidence type="ECO:0000256" key="1">
    <source>
        <dbReference type="ARBA" id="ARBA00023235"/>
    </source>
</evidence>
<dbReference type="Pfam" id="PF05025">
    <property type="entry name" value="RbsD_FucU"/>
    <property type="match status" value="1"/>
</dbReference>
<dbReference type="GO" id="GO:0006004">
    <property type="term" value="P:fucose metabolic process"/>
    <property type="evidence" value="ECO:0007669"/>
    <property type="project" value="TreeGrafter"/>
</dbReference>
<dbReference type="EMBL" id="LAZR01067526">
    <property type="protein sequence ID" value="KKK51400.1"/>
    <property type="molecule type" value="Genomic_DNA"/>
</dbReference>
<proteinExistence type="predicted"/>
<evidence type="ECO:0000256" key="2">
    <source>
        <dbReference type="ARBA" id="ARBA00036324"/>
    </source>
</evidence>
<dbReference type="EC" id="5.1.3.29" evidence="3"/>
<comment type="caution">
    <text evidence="4">The sequence shown here is derived from an EMBL/GenBank/DDBJ whole genome shotgun (WGS) entry which is preliminary data.</text>
</comment>
<organism evidence="4">
    <name type="scientific">marine sediment metagenome</name>
    <dbReference type="NCBI Taxonomy" id="412755"/>
    <lineage>
        <taxon>unclassified sequences</taxon>
        <taxon>metagenomes</taxon>
        <taxon>ecological metagenomes</taxon>
    </lineage>
</organism>
<dbReference type="GO" id="GO:0036373">
    <property type="term" value="F:L-fucose mutarotase activity"/>
    <property type="evidence" value="ECO:0007669"/>
    <property type="project" value="UniProtKB-EC"/>
</dbReference>
<sequence length="122" mass="13518">NFPSDSIAAQTTHGSPIRLDGNTISEAADAILSVFPLDSFVEHPVLYMQVVGKPDEILEVHNDLKKSVDRFSDRNWPMGSIERHAFYERAKQAYAVVSTSERRPYGCFILVKGVIGPDGNVI</sequence>
<evidence type="ECO:0000256" key="3">
    <source>
        <dbReference type="ARBA" id="ARBA00038859"/>
    </source>
</evidence>
<protein>
    <recommendedName>
        <fullName evidence="3">L-fucose mutarotase</fullName>
        <ecNumber evidence="3">5.1.3.29</ecNumber>
    </recommendedName>
</protein>